<comment type="similarity">
    <text evidence="3">Belongs to the methyl-accepting chemotaxis (MCP) protein family.</text>
</comment>
<evidence type="ECO:0000259" key="7">
    <source>
        <dbReference type="PROSITE" id="PS50111"/>
    </source>
</evidence>
<keyword evidence="2" id="KW-0488">Methylation</keyword>
<feature type="region of interest" description="Disordered" evidence="5">
    <location>
        <begin position="543"/>
        <end position="598"/>
    </location>
</feature>
<evidence type="ECO:0000313" key="8">
    <source>
        <dbReference type="EMBL" id="MBO1249262.1"/>
    </source>
</evidence>
<dbReference type="InterPro" id="IPR004089">
    <property type="entry name" value="MCPsignal_dom"/>
</dbReference>
<dbReference type="Pfam" id="PF12729">
    <property type="entry name" value="4HB_MCP_1"/>
    <property type="match status" value="1"/>
</dbReference>
<evidence type="ECO:0000256" key="5">
    <source>
        <dbReference type="SAM" id="MobiDB-lite"/>
    </source>
</evidence>
<sequence>MKVGSRLALGFSTLIVIGIVVAVFGRIQLERLADEVQLLVDDRMVKVEQITEAINNINLIARAVRNIALASDRQEMEEEKKRIADARARTADIYAQLEKSIHIPEGRDLLQKVIAASVPYYTATDKAVSLGLANQADEARELLRTENRALQDAYFKALEDVIAFQKNLMHTTANSARDTADTAGLLMLIIAGAAALVGALLAWMITRSITRALGGEPNYASSIAREISHGNLAVEVQVAGGNPDSLLANLHTMRDSLAKVVATVRSGSESVAAASSQIAQGNQDLSARTESQASALEETAASMEELSSTVKQNADNARQANQLAQSASTVAVQGGEVVSQVVDTMRGISDSSSKIADIINVIDGIAFQTNILALNAAVEAARAGEQGRGFAVVAGEVRTLAGRSAEAAKEIKALITDSVNRVEQGTTLVDKAGQTMSEVVSSIRRVTDIMGEISAASSEQSAGVSQVGEAVMQMDQATQQNAALVEEMAAAASSLNTQAQDLVQAVAVFQLAHGQGVTRAAHHTSPAPKAPAHVAHKPIATLAKPAAKSPATANKPAASKKPAPAAAKVAALSAPVAAPTAVAKTNKAQGNNDDWESF</sequence>
<dbReference type="PROSITE" id="PS50111">
    <property type="entry name" value="CHEMOTAXIS_TRANSDUC_2"/>
    <property type="match status" value="1"/>
</dbReference>
<evidence type="ECO:0000256" key="3">
    <source>
        <dbReference type="ARBA" id="ARBA00029447"/>
    </source>
</evidence>
<dbReference type="AlphaFoldDB" id="A0A939GXT7"/>
<accession>A0A939GXT7</accession>
<comment type="caution">
    <text evidence="8">The sequence shown here is derived from an EMBL/GenBank/DDBJ whole genome shotgun (WGS) entry which is preliminary data.</text>
</comment>
<feature type="compositionally biased region" description="Low complexity" evidence="5">
    <location>
        <begin position="543"/>
        <end position="588"/>
    </location>
</feature>
<dbReference type="GO" id="GO:0004888">
    <property type="term" value="F:transmembrane signaling receptor activity"/>
    <property type="evidence" value="ECO:0007669"/>
    <property type="project" value="InterPro"/>
</dbReference>
<evidence type="ECO:0000256" key="2">
    <source>
        <dbReference type="ARBA" id="ARBA00022481"/>
    </source>
</evidence>
<organism evidence="8 9">
    <name type="scientific">Comamonas denitrificans</name>
    <dbReference type="NCBI Taxonomy" id="117506"/>
    <lineage>
        <taxon>Bacteria</taxon>
        <taxon>Pseudomonadati</taxon>
        <taxon>Pseudomonadota</taxon>
        <taxon>Betaproteobacteria</taxon>
        <taxon>Burkholderiales</taxon>
        <taxon>Comamonadaceae</taxon>
        <taxon>Comamonas</taxon>
    </lineage>
</organism>
<feature type="domain" description="Methyl-accepting transducer" evidence="7">
    <location>
        <begin position="267"/>
        <end position="496"/>
    </location>
</feature>
<dbReference type="InterPro" id="IPR004090">
    <property type="entry name" value="Chemotax_Me-accpt_rcpt"/>
</dbReference>
<dbReference type="CDD" id="cd19411">
    <property type="entry name" value="MCP2201-like_sensor"/>
    <property type="match status" value="1"/>
</dbReference>
<dbReference type="Gene3D" id="1.10.287.950">
    <property type="entry name" value="Methyl-accepting chemotaxis protein"/>
    <property type="match status" value="1"/>
</dbReference>
<evidence type="ECO:0000256" key="6">
    <source>
        <dbReference type="SAM" id="Phobius"/>
    </source>
</evidence>
<dbReference type="GO" id="GO:0007165">
    <property type="term" value="P:signal transduction"/>
    <property type="evidence" value="ECO:0007669"/>
    <property type="project" value="UniProtKB-KW"/>
</dbReference>
<dbReference type="SUPFAM" id="SSF58104">
    <property type="entry name" value="Methyl-accepting chemotaxis protein (MCP) signaling domain"/>
    <property type="match status" value="1"/>
</dbReference>
<proteinExistence type="inferred from homology"/>
<feature type="transmembrane region" description="Helical" evidence="6">
    <location>
        <begin position="185"/>
        <end position="205"/>
    </location>
</feature>
<keyword evidence="6" id="KW-0812">Transmembrane</keyword>
<dbReference type="Pfam" id="PF00015">
    <property type="entry name" value="MCPsignal"/>
    <property type="match status" value="1"/>
</dbReference>
<dbReference type="CDD" id="cd11386">
    <property type="entry name" value="MCP_signal"/>
    <property type="match status" value="1"/>
</dbReference>
<keyword evidence="6" id="KW-0472">Membrane</keyword>
<evidence type="ECO:0000256" key="1">
    <source>
        <dbReference type="ARBA" id="ARBA00004370"/>
    </source>
</evidence>
<dbReference type="PANTHER" id="PTHR43531:SF14">
    <property type="entry name" value="METHYL-ACCEPTING CHEMOTAXIS PROTEIN I-RELATED"/>
    <property type="match status" value="1"/>
</dbReference>
<evidence type="ECO:0000256" key="4">
    <source>
        <dbReference type="PROSITE-ProRule" id="PRU00284"/>
    </source>
</evidence>
<gene>
    <name evidence="8" type="ORF">J1777_05335</name>
</gene>
<dbReference type="GO" id="GO:0005886">
    <property type="term" value="C:plasma membrane"/>
    <property type="evidence" value="ECO:0007669"/>
    <property type="project" value="TreeGrafter"/>
</dbReference>
<dbReference type="PANTHER" id="PTHR43531">
    <property type="entry name" value="PROTEIN ICFG"/>
    <property type="match status" value="1"/>
</dbReference>
<comment type="subcellular location">
    <subcellularLocation>
        <location evidence="1">Membrane</location>
    </subcellularLocation>
</comment>
<name>A0A939GXT7_9BURK</name>
<dbReference type="EMBL" id="JAFNME010000008">
    <property type="protein sequence ID" value="MBO1249262.1"/>
    <property type="molecule type" value="Genomic_DNA"/>
</dbReference>
<reference evidence="8" key="1">
    <citation type="submission" date="2021-03" db="EMBL/GenBank/DDBJ databases">
        <title>Comamonas denitrificans.</title>
        <authorList>
            <person name="Finster K."/>
        </authorList>
    </citation>
    <scope>NUCLEOTIDE SEQUENCE</scope>
    <source>
        <strain evidence="8">MM2021_4</strain>
    </source>
</reference>
<dbReference type="InterPro" id="IPR024478">
    <property type="entry name" value="HlyB_4HB_MCP"/>
</dbReference>
<dbReference type="InterPro" id="IPR051310">
    <property type="entry name" value="MCP_chemotaxis"/>
</dbReference>
<dbReference type="SMART" id="SM00283">
    <property type="entry name" value="MA"/>
    <property type="match status" value="1"/>
</dbReference>
<evidence type="ECO:0000313" key="9">
    <source>
        <dbReference type="Proteomes" id="UP000664731"/>
    </source>
</evidence>
<dbReference type="GO" id="GO:0006935">
    <property type="term" value="P:chemotaxis"/>
    <property type="evidence" value="ECO:0007669"/>
    <property type="project" value="InterPro"/>
</dbReference>
<dbReference type="InterPro" id="IPR047347">
    <property type="entry name" value="YvaQ-like_sensor"/>
</dbReference>
<feature type="transmembrane region" description="Helical" evidence="6">
    <location>
        <begin position="6"/>
        <end position="25"/>
    </location>
</feature>
<dbReference type="PRINTS" id="PR00260">
    <property type="entry name" value="CHEMTRNSDUCR"/>
</dbReference>
<dbReference type="Proteomes" id="UP000664731">
    <property type="component" value="Unassembled WGS sequence"/>
</dbReference>
<keyword evidence="4" id="KW-0807">Transducer</keyword>
<keyword evidence="6" id="KW-1133">Transmembrane helix</keyword>
<protein>
    <submittedName>
        <fullName evidence="8">MCP four helix bundle domain-containing protein</fullName>
    </submittedName>
</protein>
<keyword evidence="9" id="KW-1185">Reference proteome</keyword>
<dbReference type="FunFam" id="1.10.287.950:FF:000001">
    <property type="entry name" value="Methyl-accepting chemotaxis sensory transducer"/>
    <property type="match status" value="1"/>
</dbReference>